<dbReference type="AlphaFoldDB" id="A0A7X6D6J8"/>
<evidence type="ECO:0000256" key="1">
    <source>
        <dbReference type="SAM" id="MobiDB-lite"/>
    </source>
</evidence>
<proteinExistence type="predicted"/>
<evidence type="ECO:0000313" key="2">
    <source>
        <dbReference type="EMBL" id="NKC66727.1"/>
    </source>
</evidence>
<comment type="caution">
    <text evidence="2">The sequence shown here is derived from an EMBL/GenBank/DDBJ whole genome shotgun (WGS) entry which is preliminary data.</text>
</comment>
<dbReference type="Proteomes" id="UP000521358">
    <property type="component" value="Unassembled WGS sequence"/>
</dbReference>
<feature type="compositionally biased region" description="Basic and acidic residues" evidence="1">
    <location>
        <begin position="16"/>
        <end position="44"/>
    </location>
</feature>
<dbReference type="EMBL" id="JAAVMB010000001">
    <property type="protein sequence ID" value="NKC66727.1"/>
    <property type="molecule type" value="Genomic_DNA"/>
</dbReference>
<evidence type="ECO:0000313" key="3">
    <source>
        <dbReference type="Proteomes" id="UP000521358"/>
    </source>
</evidence>
<reference evidence="2 3" key="1">
    <citation type="submission" date="2020-03" db="EMBL/GenBank/DDBJ databases">
        <title>Bacterial samples isolated from urine from healthy bovine heifers (Gyr breed).</title>
        <authorList>
            <person name="Giannattasio-Ferraz S."/>
            <person name="Maskeri L."/>
            <person name="Penido A."/>
            <person name="Barbosa-Stancioli E.F."/>
            <person name="Putonti C."/>
        </authorList>
    </citation>
    <scope>NUCLEOTIDE SEQUENCE [LARGE SCALE GENOMIC DNA]</scope>
    <source>
        <strain evidence="2 3">UFMG-H7</strain>
    </source>
</reference>
<feature type="compositionally biased region" description="Basic and acidic residues" evidence="1">
    <location>
        <begin position="54"/>
        <end position="72"/>
    </location>
</feature>
<sequence length="109" mass="13111">MLRRDYIDIAGIEQRAEEKRNKEREEHNKRIERMNKVKEKEQKQMQELINKATSLEREEQQQKQTNDMEKEKAEAIAEIEAKYSKNNPMASKTNDDDLRTMLRNMNSQI</sequence>
<name>A0A7X6D6J8_9ENTE</name>
<organism evidence="2 3">
    <name type="scientific">Vagococcus fluvialis</name>
    <dbReference type="NCBI Taxonomy" id="2738"/>
    <lineage>
        <taxon>Bacteria</taxon>
        <taxon>Bacillati</taxon>
        <taxon>Bacillota</taxon>
        <taxon>Bacilli</taxon>
        <taxon>Lactobacillales</taxon>
        <taxon>Enterococcaceae</taxon>
        <taxon>Vagococcus</taxon>
    </lineage>
</organism>
<feature type="region of interest" description="Disordered" evidence="1">
    <location>
        <begin position="16"/>
        <end position="72"/>
    </location>
</feature>
<protein>
    <submittedName>
        <fullName evidence="2">Uncharacterized protein</fullName>
    </submittedName>
</protein>
<accession>A0A7X6D6J8</accession>
<dbReference type="RefSeq" id="WP_167806076.1">
    <property type="nucleotide sequence ID" value="NZ_JAAVMB010000001.1"/>
</dbReference>
<gene>
    <name evidence="2" type="ORF">HED35_01370</name>
</gene>